<dbReference type="RefSeq" id="WP_210223756.1">
    <property type="nucleotide sequence ID" value="NZ_CP072801.1"/>
</dbReference>
<evidence type="ECO:0000313" key="1">
    <source>
        <dbReference type="EMBL" id="QTR47489.1"/>
    </source>
</evidence>
<protein>
    <submittedName>
        <fullName evidence="1">Uncharacterized protein</fullName>
    </submittedName>
</protein>
<dbReference type="Gene3D" id="1.10.10.60">
    <property type="entry name" value="Homeodomain-like"/>
    <property type="match status" value="1"/>
</dbReference>
<gene>
    <name evidence="1" type="ORF">J9253_06020</name>
</gene>
<dbReference type="Proteomes" id="UP000672039">
    <property type="component" value="Chromosome"/>
</dbReference>
<sequence length="76" mass="8604">MANPHLNEALALAITNWVDFKILNGNETHLYNDFRAVAIPALLNTVLVHTHTSQVKTSIVLGITRHTLRAWLKQYN</sequence>
<dbReference type="SUPFAM" id="SSF46689">
    <property type="entry name" value="Homeodomain-like"/>
    <property type="match status" value="1"/>
</dbReference>
<dbReference type="EMBL" id="CP072801">
    <property type="protein sequence ID" value="QTR47489.1"/>
    <property type="molecule type" value="Genomic_DNA"/>
</dbReference>
<organism evidence="1 2">
    <name type="scientific">Thiothrix litoralis</name>
    <dbReference type="NCBI Taxonomy" id="2891210"/>
    <lineage>
        <taxon>Bacteria</taxon>
        <taxon>Pseudomonadati</taxon>
        <taxon>Pseudomonadota</taxon>
        <taxon>Gammaproteobacteria</taxon>
        <taxon>Thiotrichales</taxon>
        <taxon>Thiotrichaceae</taxon>
        <taxon>Thiothrix</taxon>
    </lineage>
</organism>
<evidence type="ECO:0000313" key="2">
    <source>
        <dbReference type="Proteomes" id="UP000672039"/>
    </source>
</evidence>
<proteinExistence type="predicted"/>
<name>A0ABX7X0W5_9GAMM</name>
<accession>A0ABX7X0W5</accession>
<keyword evidence="2" id="KW-1185">Reference proteome</keyword>
<dbReference type="InterPro" id="IPR009057">
    <property type="entry name" value="Homeodomain-like_sf"/>
</dbReference>
<reference evidence="1 2" key="1">
    <citation type="submission" date="2021-04" db="EMBL/GenBank/DDBJ databases">
        <title>Genomics, taxonomy and metabolism of representatives of sulfur bacteria of the genus Thiothrix: Thiothrix fructosivorans QT, Thiothrix unzii A1T and three new species, Thiothrix subterranea sp. nov., Thiothrix litoralis sp. nov. and 'Candidatus Thiothrix anitrata' sp. nov.</title>
        <authorList>
            <person name="Ravin N.V."/>
            <person name="Smolyakov D."/>
            <person name="Rudenko T.S."/>
            <person name="Mardanov A.V."/>
            <person name="Beletsky A.V."/>
            <person name="Markov N.D."/>
            <person name="Fomenkov A.I."/>
            <person name="Roberts R.J."/>
            <person name="Karnachuk O.V."/>
            <person name="Novikov A."/>
            <person name="Grabovich M.Y."/>
        </authorList>
    </citation>
    <scope>NUCLEOTIDE SEQUENCE [LARGE SCALE GENOMIC DNA]</scope>
    <source>
        <strain evidence="1 2">AS</strain>
    </source>
</reference>